<dbReference type="PANTHER" id="PTHR11909">
    <property type="entry name" value="CASEIN KINASE-RELATED"/>
    <property type="match status" value="1"/>
</dbReference>
<dbReference type="GO" id="GO:0005524">
    <property type="term" value="F:ATP binding"/>
    <property type="evidence" value="ECO:0007669"/>
    <property type="project" value="InterPro"/>
</dbReference>
<keyword evidence="4" id="KW-1185">Reference proteome</keyword>
<dbReference type="Pfam" id="PF00069">
    <property type="entry name" value="Pkinase"/>
    <property type="match status" value="1"/>
</dbReference>
<evidence type="ECO:0000313" key="4">
    <source>
        <dbReference type="Proteomes" id="UP001050691"/>
    </source>
</evidence>
<proteinExistence type="predicted"/>
<name>A0AAV5ACH9_9AGAM</name>
<dbReference type="Gene3D" id="1.10.510.10">
    <property type="entry name" value="Transferase(Phosphotransferase) domain 1"/>
    <property type="match status" value="1"/>
</dbReference>
<evidence type="ECO:0000313" key="3">
    <source>
        <dbReference type="EMBL" id="GJJ10419.1"/>
    </source>
</evidence>
<dbReference type="AlphaFoldDB" id="A0AAV5ACH9"/>
<dbReference type="InterPro" id="IPR050235">
    <property type="entry name" value="CK1_Ser-Thr_kinase"/>
</dbReference>
<dbReference type="SMART" id="SM00220">
    <property type="entry name" value="S_TKc"/>
    <property type="match status" value="1"/>
</dbReference>
<protein>
    <recommendedName>
        <fullName evidence="1">non-specific serine/threonine protein kinase</fullName>
        <ecNumber evidence="1">2.7.11.1</ecNumber>
    </recommendedName>
</protein>
<dbReference type="InterPro" id="IPR011009">
    <property type="entry name" value="Kinase-like_dom_sf"/>
</dbReference>
<dbReference type="SUPFAM" id="SSF56112">
    <property type="entry name" value="Protein kinase-like (PK-like)"/>
    <property type="match status" value="1"/>
</dbReference>
<feature type="domain" description="Protein kinase" evidence="2">
    <location>
        <begin position="1"/>
        <end position="261"/>
    </location>
</feature>
<dbReference type="EC" id="2.7.11.1" evidence="1"/>
<evidence type="ECO:0000256" key="1">
    <source>
        <dbReference type="ARBA" id="ARBA00012513"/>
    </source>
</evidence>
<dbReference type="PROSITE" id="PS50011">
    <property type="entry name" value="PROTEIN_KINASE_DOM"/>
    <property type="match status" value="1"/>
</dbReference>
<organism evidence="3 4">
    <name type="scientific">Clathrus columnatus</name>
    <dbReference type="NCBI Taxonomy" id="1419009"/>
    <lineage>
        <taxon>Eukaryota</taxon>
        <taxon>Fungi</taxon>
        <taxon>Dikarya</taxon>
        <taxon>Basidiomycota</taxon>
        <taxon>Agaricomycotina</taxon>
        <taxon>Agaricomycetes</taxon>
        <taxon>Phallomycetidae</taxon>
        <taxon>Phallales</taxon>
        <taxon>Clathraceae</taxon>
        <taxon>Clathrus</taxon>
    </lineage>
</organism>
<dbReference type="InterPro" id="IPR008271">
    <property type="entry name" value="Ser/Thr_kinase_AS"/>
</dbReference>
<dbReference type="EMBL" id="BPWL01000005">
    <property type="protein sequence ID" value="GJJ10419.1"/>
    <property type="molecule type" value="Genomic_DNA"/>
</dbReference>
<accession>A0AAV5ACH9</accession>
<gene>
    <name evidence="3" type="ORF">Clacol_004645</name>
</gene>
<sequence length="340" mass="38275">MQSYVFKAEDLKSGQIVALKKSRVSLKVKRPFLRHESRILQLLQGHPAIPKLYGYGQLEHFEYISMEILGISVGDEVDTGGLTVITVIRIVEQVLSALRHIHGHGIVHRDIKPENLLCSNHDPSKIMLIDFGITKTTSSGPPKTYDPIKEKKHIVGTVRWTSLNAHRGIDLAPRDDLESLAYTALFLLRGNIPWPGGHAAESILRTQAQVHKIKGSFSGSQLTMHFPTEFAYLLDYSRGLDYHQMPDYDDLQNHWTCVPAIETTEAMDQNGEEEDNADYSEEPRVGELSEDSYFGFDIDCWDNRFSSRHASLTLPTQSEECADSQIPSIVDVVYLLASKN</sequence>
<dbReference type="GO" id="GO:0004674">
    <property type="term" value="F:protein serine/threonine kinase activity"/>
    <property type="evidence" value="ECO:0007669"/>
    <property type="project" value="UniProtKB-EC"/>
</dbReference>
<dbReference type="InterPro" id="IPR000719">
    <property type="entry name" value="Prot_kinase_dom"/>
</dbReference>
<dbReference type="PROSITE" id="PS00108">
    <property type="entry name" value="PROTEIN_KINASE_ST"/>
    <property type="match status" value="1"/>
</dbReference>
<evidence type="ECO:0000259" key="2">
    <source>
        <dbReference type="PROSITE" id="PS50011"/>
    </source>
</evidence>
<dbReference type="Proteomes" id="UP001050691">
    <property type="component" value="Unassembled WGS sequence"/>
</dbReference>
<comment type="caution">
    <text evidence="3">The sequence shown here is derived from an EMBL/GenBank/DDBJ whole genome shotgun (WGS) entry which is preliminary data.</text>
</comment>
<reference evidence="3" key="1">
    <citation type="submission" date="2021-10" db="EMBL/GenBank/DDBJ databases">
        <title>De novo Genome Assembly of Clathrus columnatus (Basidiomycota, Fungi) Using Illumina and Nanopore Sequence Data.</title>
        <authorList>
            <person name="Ogiso-Tanaka E."/>
            <person name="Itagaki H."/>
            <person name="Hosoya T."/>
            <person name="Hosaka K."/>
        </authorList>
    </citation>
    <scope>NUCLEOTIDE SEQUENCE</scope>
    <source>
        <strain evidence="3">MO-923</strain>
    </source>
</reference>